<feature type="transmembrane region" description="Helical" evidence="1">
    <location>
        <begin position="80"/>
        <end position="99"/>
    </location>
</feature>
<dbReference type="Pfam" id="PF14248">
    <property type="entry name" value="DUF4345"/>
    <property type="match status" value="1"/>
</dbReference>
<dbReference type="EMBL" id="BAAAES010000008">
    <property type="protein sequence ID" value="GAA0668192.1"/>
    <property type="molecule type" value="Genomic_DNA"/>
</dbReference>
<comment type="caution">
    <text evidence="2">The sequence shown here is derived from an EMBL/GenBank/DDBJ whole genome shotgun (WGS) entry which is preliminary data.</text>
</comment>
<evidence type="ECO:0000313" key="3">
    <source>
        <dbReference type="Proteomes" id="UP001500238"/>
    </source>
</evidence>
<organism evidence="2 3">
    <name type="scientific">Sphingomonas insulae</name>
    <dbReference type="NCBI Taxonomy" id="424800"/>
    <lineage>
        <taxon>Bacteria</taxon>
        <taxon>Pseudomonadati</taxon>
        <taxon>Pseudomonadota</taxon>
        <taxon>Alphaproteobacteria</taxon>
        <taxon>Sphingomonadales</taxon>
        <taxon>Sphingomonadaceae</taxon>
        <taxon>Sphingomonas</taxon>
    </lineage>
</organism>
<keyword evidence="1" id="KW-1133">Transmembrane helix</keyword>
<keyword evidence="1" id="KW-0812">Transmembrane</keyword>
<reference evidence="2 3" key="1">
    <citation type="journal article" date="2019" name="Int. J. Syst. Evol. Microbiol.">
        <title>The Global Catalogue of Microorganisms (GCM) 10K type strain sequencing project: providing services to taxonomists for standard genome sequencing and annotation.</title>
        <authorList>
            <consortium name="The Broad Institute Genomics Platform"/>
            <consortium name="The Broad Institute Genome Sequencing Center for Infectious Disease"/>
            <person name="Wu L."/>
            <person name="Ma J."/>
        </authorList>
    </citation>
    <scope>NUCLEOTIDE SEQUENCE [LARGE SCALE GENOMIC DNA]</scope>
    <source>
        <strain evidence="2 3">JCM 14603</strain>
    </source>
</reference>
<dbReference type="InterPro" id="IPR025597">
    <property type="entry name" value="DUF4345"/>
</dbReference>
<evidence type="ECO:0000313" key="2">
    <source>
        <dbReference type="EMBL" id="GAA0668192.1"/>
    </source>
</evidence>
<dbReference type="Proteomes" id="UP001500238">
    <property type="component" value="Unassembled WGS sequence"/>
</dbReference>
<gene>
    <name evidence="2" type="ORF">GCM10009102_17980</name>
</gene>
<accession>A0ABN1HUL0</accession>
<name>A0ABN1HUL0_9SPHN</name>
<dbReference type="RefSeq" id="WP_163959342.1">
    <property type="nucleotide sequence ID" value="NZ_BAAAES010000008.1"/>
</dbReference>
<feature type="transmembrane region" description="Helical" evidence="1">
    <location>
        <begin position="49"/>
        <end position="68"/>
    </location>
</feature>
<proteinExistence type="predicted"/>
<feature type="transmembrane region" description="Helical" evidence="1">
    <location>
        <begin position="105"/>
        <end position="123"/>
    </location>
</feature>
<sequence length="147" mass="15393">MTVAFERRILQAVVALACLVPLLVGGQSVLHGPGFLGHPPVIPVDLDSHFRYISGIFFAVGIAFATCVPHIESSGPRFRLLGALVVCGGLARVVSLLGVGAPSAGHVFGFGMELGAVPLLMLWQARFARRWASTHSPSGRDGPAAAR</sequence>
<protein>
    <recommendedName>
        <fullName evidence="4">DUF4345 domain-containing protein</fullName>
    </recommendedName>
</protein>
<keyword evidence="3" id="KW-1185">Reference proteome</keyword>
<keyword evidence="1" id="KW-0472">Membrane</keyword>
<evidence type="ECO:0000256" key="1">
    <source>
        <dbReference type="SAM" id="Phobius"/>
    </source>
</evidence>
<evidence type="ECO:0008006" key="4">
    <source>
        <dbReference type="Google" id="ProtNLM"/>
    </source>
</evidence>